<proteinExistence type="predicted"/>
<evidence type="ECO:0000313" key="2">
    <source>
        <dbReference type="Proteomes" id="UP000198211"/>
    </source>
</evidence>
<dbReference type="EMBL" id="NBNE01006065">
    <property type="protein sequence ID" value="OWZ02590.1"/>
    <property type="molecule type" value="Genomic_DNA"/>
</dbReference>
<name>A0A225VDM6_9STRA</name>
<gene>
    <name evidence="1" type="ORF">PHMEG_00025821</name>
</gene>
<evidence type="ECO:0000313" key="1">
    <source>
        <dbReference type="EMBL" id="OWZ02590.1"/>
    </source>
</evidence>
<comment type="caution">
    <text evidence="1">The sequence shown here is derived from an EMBL/GenBank/DDBJ whole genome shotgun (WGS) entry which is preliminary data.</text>
</comment>
<dbReference type="Proteomes" id="UP000198211">
    <property type="component" value="Unassembled WGS sequence"/>
</dbReference>
<accession>A0A225VDM6</accession>
<keyword evidence="2" id="KW-1185">Reference proteome</keyword>
<protein>
    <submittedName>
        <fullName evidence="1">Uncharacterized protein</fullName>
    </submittedName>
</protein>
<organism evidence="1 2">
    <name type="scientific">Phytophthora megakarya</name>
    <dbReference type="NCBI Taxonomy" id="4795"/>
    <lineage>
        <taxon>Eukaryota</taxon>
        <taxon>Sar</taxon>
        <taxon>Stramenopiles</taxon>
        <taxon>Oomycota</taxon>
        <taxon>Peronosporomycetes</taxon>
        <taxon>Peronosporales</taxon>
        <taxon>Peronosporaceae</taxon>
        <taxon>Phytophthora</taxon>
    </lineage>
</organism>
<sequence>MHFENNEREIILSVINDVAESVSATRTQLSAAMHTDIDVEEATDIVQQHVNDANAALAELHKTAMDANSNFRSAFEIGEKMRGA</sequence>
<dbReference type="AlphaFoldDB" id="A0A225VDM6"/>
<reference evidence="2" key="1">
    <citation type="submission" date="2017-03" db="EMBL/GenBank/DDBJ databases">
        <title>Phytopthora megakarya and P. palmivora, two closely related causual agents of cacao black pod achieved similar genome size and gene model numbers by different mechanisms.</title>
        <authorList>
            <person name="Ali S."/>
            <person name="Shao J."/>
            <person name="Larry D.J."/>
            <person name="Kronmiller B."/>
            <person name="Shen D."/>
            <person name="Strem M.D."/>
            <person name="Melnick R.L."/>
            <person name="Guiltinan M.J."/>
            <person name="Tyler B.M."/>
            <person name="Meinhardt L.W."/>
            <person name="Bailey B.A."/>
        </authorList>
    </citation>
    <scope>NUCLEOTIDE SEQUENCE [LARGE SCALE GENOMIC DNA]</scope>
    <source>
        <strain evidence="2">zdho120</strain>
    </source>
</reference>